<dbReference type="InterPro" id="IPR050231">
    <property type="entry name" value="Iron_ascorbate_oxido_reductase"/>
</dbReference>
<comment type="similarity">
    <text evidence="1">Belongs to the iron/ascorbate-dependent oxidoreductase family.</text>
</comment>
<protein>
    <recommendedName>
        <fullName evidence="2">Fe2OG dioxygenase domain-containing protein</fullName>
    </recommendedName>
</protein>
<dbReference type="EMBL" id="AYKW01000001">
    <property type="protein sequence ID" value="PIL36346.1"/>
    <property type="molecule type" value="Genomic_DNA"/>
</dbReference>
<feature type="domain" description="Fe2OG dioxygenase" evidence="2">
    <location>
        <begin position="180"/>
        <end position="284"/>
    </location>
</feature>
<dbReference type="PROSITE" id="PS51471">
    <property type="entry name" value="FE2OG_OXY"/>
    <property type="match status" value="1"/>
</dbReference>
<organism evidence="3 4">
    <name type="scientific">Ganoderma sinense ZZ0214-1</name>
    <dbReference type="NCBI Taxonomy" id="1077348"/>
    <lineage>
        <taxon>Eukaryota</taxon>
        <taxon>Fungi</taxon>
        <taxon>Dikarya</taxon>
        <taxon>Basidiomycota</taxon>
        <taxon>Agaricomycotina</taxon>
        <taxon>Agaricomycetes</taxon>
        <taxon>Polyporales</taxon>
        <taxon>Polyporaceae</taxon>
        <taxon>Ganoderma</taxon>
    </lineage>
</organism>
<dbReference type="OrthoDB" id="288590at2759"/>
<dbReference type="InterPro" id="IPR026992">
    <property type="entry name" value="DIOX_N"/>
</dbReference>
<gene>
    <name evidence="3" type="ORF">GSI_00034</name>
</gene>
<evidence type="ECO:0000313" key="3">
    <source>
        <dbReference type="EMBL" id="PIL36346.1"/>
    </source>
</evidence>
<dbReference type="STRING" id="1077348.A0A2G8SRF1"/>
<keyword evidence="1" id="KW-0479">Metal-binding</keyword>
<sequence>MPGLVKFPTFPEGVHTHPLLVIDYDLLKAGDQDEIDRLWKAATELGFWYLKNHGMDDEVNAMFDLGAETFALPPEEKMPYHYQQDSSSFGYKSMGATVIDEKGTKDSTETMDVAQDDVLAYPTKVHHAYPPPVGAAMAATVRPFVRKSMAVSFCVLGVMDGKLGLPRGTLAGLSRPEERSGSTVRLIRAPPANSPAGQTFLSPHTDFGSLTILHNRLGGLQVLVPGGEDWQYVKPLEGHAICNIGDALNIFSGGIMRSNIHRVVPPPKEQAKFERWSLVFFTRPSFDAPMRALTEQSTLIADAAANAPAGKFETGVTAGEWLARRILTTRTNRFKDGDTYKAGFKGTEDLKI</sequence>
<name>A0A2G8SRF1_9APHY</name>
<keyword evidence="4" id="KW-1185">Reference proteome</keyword>
<dbReference type="Gene3D" id="2.60.120.330">
    <property type="entry name" value="B-lactam Antibiotic, Isopenicillin N Synthase, Chain"/>
    <property type="match status" value="1"/>
</dbReference>
<keyword evidence="1" id="KW-0408">Iron</keyword>
<dbReference type="GO" id="GO:0016491">
    <property type="term" value="F:oxidoreductase activity"/>
    <property type="evidence" value="ECO:0007669"/>
    <property type="project" value="UniProtKB-KW"/>
</dbReference>
<dbReference type="AlphaFoldDB" id="A0A2G8SRF1"/>
<accession>A0A2G8SRF1</accession>
<dbReference type="PANTHER" id="PTHR47990">
    <property type="entry name" value="2-OXOGLUTARATE (2OG) AND FE(II)-DEPENDENT OXYGENASE SUPERFAMILY PROTEIN-RELATED"/>
    <property type="match status" value="1"/>
</dbReference>
<dbReference type="Pfam" id="PF14226">
    <property type="entry name" value="DIOX_N"/>
    <property type="match status" value="1"/>
</dbReference>
<dbReference type="InterPro" id="IPR027443">
    <property type="entry name" value="IPNS-like_sf"/>
</dbReference>
<dbReference type="Proteomes" id="UP000230002">
    <property type="component" value="Unassembled WGS sequence"/>
</dbReference>
<evidence type="ECO:0000259" key="2">
    <source>
        <dbReference type="PROSITE" id="PS51471"/>
    </source>
</evidence>
<comment type="caution">
    <text evidence="3">The sequence shown here is derived from an EMBL/GenBank/DDBJ whole genome shotgun (WGS) entry which is preliminary data.</text>
</comment>
<proteinExistence type="inferred from homology"/>
<dbReference type="InterPro" id="IPR005123">
    <property type="entry name" value="Oxoglu/Fe-dep_dioxygenase_dom"/>
</dbReference>
<evidence type="ECO:0000313" key="4">
    <source>
        <dbReference type="Proteomes" id="UP000230002"/>
    </source>
</evidence>
<keyword evidence="1" id="KW-0560">Oxidoreductase</keyword>
<evidence type="ECO:0000256" key="1">
    <source>
        <dbReference type="RuleBase" id="RU003682"/>
    </source>
</evidence>
<dbReference type="Pfam" id="PF03171">
    <property type="entry name" value="2OG-FeII_Oxy"/>
    <property type="match status" value="1"/>
</dbReference>
<dbReference type="InterPro" id="IPR044861">
    <property type="entry name" value="IPNS-like_FE2OG_OXY"/>
</dbReference>
<dbReference type="GO" id="GO:0046872">
    <property type="term" value="F:metal ion binding"/>
    <property type="evidence" value="ECO:0007669"/>
    <property type="project" value="UniProtKB-KW"/>
</dbReference>
<dbReference type="SUPFAM" id="SSF51197">
    <property type="entry name" value="Clavaminate synthase-like"/>
    <property type="match status" value="1"/>
</dbReference>
<reference evidence="3 4" key="1">
    <citation type="journal article" date="2015" name="Sci. Rep.">
        <title>Chromosome-level genome map provides insights into diverse defense mechanisms in the medicinal fungus Ganoderma sinense.</title>
        <authorList>
            <person name="Zhu Y."/>
            <person name="Xu J."/>
            <person name="Sun C."/>
            <person name="Zhou S."/>
            <person name="Xu H."/>
            <person name="Nelson D.R."/>
            <person name="Qian J."/>
            <person name="Song J."/>
            <person name="Luo H."/>
            <person name="Xiang L."/>
            <person name="Li Y."/>
            <person name="Xu Z."/>
            <person name="Ji A."/>
            <person name="Wang L."/>
            <person name="Lu S."/>
            <person name="Hayward A."/>
            <person name="Sun W."/>
            <person name="Li X."/>
            <person name="Schwartz D.C."/>
            <person name="Wang Y."/>
            <person name="Chen S."/>
        </authorList>
    </citation>
    <scope>NUCLEOTIDE SEQUENCE [LARGE SCALE GENOMIC DNA]</scope>
    <source>
        <strain evidence="3 4">ZZ0214-1</strain>
    </source>
</reference>